<dbReference type="RefSeq" id="WP_208844217.1">
    <property type="nucleotide sequence ID" value="NZ_CP072133.1"/>
</dbReference>
<protein>
    <submittedName>
        <fullName evidence="1">General secretion pathway protein GspK</fullName>
    </submittedName>
</protein>
<proteinExistence type="predicted"/>
<keyword evidence="2" id="KW-1185">Reference proteome</keyword>
<organism evidence="1 2">
    <name type="scientific">Pseudoalteromonas xiamenensis</name>
    <dbReference type="NCBI Taxonomy" id="882626"/>
    <lineage>
        <taxon>Bacteria</taxon>
        <taxon>Pseudomonadati</taxon>
        <taxon>Pseudomonadota</taxon>
        <taxon>Gammaproteobacteria</taxon>
        <taxon>Alteromonadales</taxon>
        <taxon>Pseudoalteromonadaceae</taxon>
        <taxon>Pseudoalteromonas</taxon>
    </lineage>
</organism>
<name>A0A975HLY9_9GAMM</name>
<evidence type="ECO:0000313" key="2">
    <source>
        <dbReference type="Proteomes" id="UP000664904"/>
    </source>
</evidence>
<dbReference type="AlphaFoldDB" id="A0A975HLY9"/>
<dbReference type="EMBL" id="CP072133">
    <property type="protein sequence ID" value="QTH72593.1"/>
    <property type="molecule type" value="Genomic_DNA"/>
</dbReference>
<dbReference type="KEGG" id="pxi:J5O05_07275"/>
<reference evidence="1" key="1">
    <citation type="submission" date="2021-03" db="EMBL/GenBank/DDBJ databases">
        <title>Complete Genome of Pseudoalteromonas xiamenensis STKMTI.2, a new potential marine bacterium producing anti-Vibrio compounds.</title>
        <authorList>
            <person name="Handayani D.P."/>
            <person name="Isnansetyo A."/>
            <person name="Istiqomah I."/>
            <person name="Jumina J."/>
        </authorList>
    </citation>
    <scope>NUCLEOTIDE SEQUENCE</scope>
    <source>
        <strain evidence="1">STKMTI.2</strain>
    </source>
</reference>
<evidence type="ECO:0000313" key="1">
    <source>
        <dbReference type="EMBL" id="QTH72593.1"/>
    </source>
</evidence>
<dbReference type="Proteomes" id="UP000664904">
    <property type="component" value="Chromosome"/>
</dbReference>
<accession>A0A975HLY9</accession>
<sequence length="243" mass="27771">MRSLNIHSASQKLYFELLIEDNGFSSYDLQHRKNYFGKAFELVEDVEVKLFDVSSRLDLRYPNQDNLKALLVYGGLNEEDAGALVSDLLDYQDVDKIGRLSFDENKVTQFGNRNGPLSDIGELRLFELPKEMLELLIDNTSIFKTGSFNPLNASAELLTALYGQQTANEVIALREQTNISKQEFLMRTRIKETEDVFVFTGTSFEIHFSSKVNDIKLNKQVTLQVKPYSQADQSPLNILEIRQ</sequence>
<gene>
    <name evidence="1" type="ORF">J5O05_07275</name>
</gene>